<accession>A0AAU3IF43</accession>
<sequence>MRSEYPERSVRLVGVEDLSEDLERVLAVAGEPELVVRGGEIRVPRLVRASSGDSGWTGFADGGRVLVTGGTGELGRALAGHLVREHGVRHLVLTSRRGPRRARCRGAGRRTECGRRRERPGRCL</sequence>
<dbReference type="Pfam" id="PF08659">
    <property type="entry name" value="KR"/>
    <property type="match status" value="1"/>
</dbReference>
<evidence type="ECO:0000259" key="1">
    <source>
        <dbReference type="Pfam" id="PF08659"/>
    </source>
</evidence>
<feature type="domain" description="Ketoreductase (KR)" evidence="1">
    <location>
        <begin position="63"/>
        <end position="101"/>
    </location>
</feature>
<protein>
    <submittedName>
        <fullName evidence="2">KR domain-containing protein</fullName>
    </submittedName>
</protein>
<gene>
    <name evidence="2" type="ORF">OG699_45325</name>
</gene>
<dbReference type="InterPro" id="IPR013968">
    <property type="entry name" value="PKS_KR"/>
</dbReference>
<organism evidence="2">
    <name type="scientific">Streptomyces sp. NBC_01393</name>
    <dbReference type="NCBI Taxonomy" id="2903851"/>
    <lineage>
        <taxon>Bacteria</taxon>
        <taxon>Bacillati</taxon>
        <taxon>Actinomycetota</taxon>
        <taxon>Actinomycetes</taxon>
        <taxon>Kitasatosporales</taxon>
        <taxon>Streptomycetaceae</taxon>
        <taxon>Streptomyces</taxon>
    </lineage>
</organism>
<dbReference type="Gene3D" id="3.40.50.720">
    <property type="entry name" value="NAD(P)-binding Rossmann-like Domain"/>
    <property type="match status" value="1"/>
</dbReference>
<dbReference type="EMBL" id="CP109548">
    <property type="protein sequence ID" value="WTZ15140.1"/>
    <property type="molecule type" value="Genomic_DNA"/>
</dbReference>
<proteinExistence type="predicted"/>
<dbReference type="InterPro" id="IPR036291">
    <property type="entry name" value="NAD(P)-bd_dom_sf"/>
</dbReference>
<name>A0AAU3IF43_9ACTN</name>
<dbReference type="SUPFAM" id="SSF51735">
    <property type="entry name" value="NAD(P)-binding Rossmann-fold domains"/>
    <property type="match status" value="2"/>
</dbReference>
<evidence type="ECO:0000313" key="2">
    <source>
        <dbReference type="EMBL" id="WTZ15140.1"/>
    </source>
</evidence>
<reference evidence="2" key="1">
    <citation type="submission" date="2022-10" db="EMBL/GenBank/DDBJ databases">
        <title>The complete genomes of actinobacterial strains from the NBC collection.</title>
        <authorList>
            <person name="Joergensen T.S."/>
            <person name="Alvarez Arevalo M."/>
            <person name="Sterndorff E.B."/>
            <person name="Faurdal D."/>
            <person name="Vuksanovic O."/>
            <person name="Mourched A.-S."/>
            <person name="Charusanti P."/>
            <person name="Shaw S."/>
            <person name="Blin K."/>
            <person name="Weber T."/>
        </authorList>
    </citation>
    <scope>NUCLEOTIDE SEQUENCE</scope>
    <source>
        <strain evidence="2">NBC_01393</strain>
    </source>
</reference>
<dbReference type="AlphaFoldDB" id="A0AAU3IF43"/>